<evidence type="ECO:0000313" key="7">
    <source>
        <dbReference type="Proteomes" id="UP001595528"/>
    </source>
</evidence>
<keyword evidence="4" id="KW-0456">Lyase</keyword>
<dbReference type="PROSITE" id="PS51891">
    <property type="entry name" value="CENP_V_GFA"/>
    <property type="match status" value="1"/>
</dbReference>
<evidence type="ECO:0000256" key="3">
    <source>
        <dbReference type="ARBA" id="ARBA00022833"/>
    </source>
</evidence>
<dbReference type="InterPro" id="IPR006913">
    <property type="entry name" value="CENP-V/GFA"/>
</dbReference>
<dbReference type="RefSeq" id="WP_379901641.1">
    <property type="nucleotide sequence ID" value="NZ_JBHRTR010000028.1"/>
</dbReference>
<evidence type="ECO:0000256" key="1">
    <source>
        <dbReference type="ARBA" id="ARBA00005495"/>
    </source>
</evidence>
<dbReference type="EMBL" id="JBHRTR010000028">
    <property type="protein sequence ID" value="MFC3228486.1"/>
    <property type="molecule type" value="Genomic_DNA"/>
</dbReference>
<dbReference type="Gene3D" id="3.90.1590.10">
    <property type="entry name" value="glutathione-dependent formaldehyde- activating enzyme (gfa)"/>
    <property type="match status" value="1"/>
</dbReference>
<comment type="similarity">
    <text evidence="1">Belongs to the Gfa family.</text>
</comment>
<comment type="caution">
    <text evidence="6">The sequence shown here is derived from an EMBL/GenBank/DDBJ whole genome shotgun (WGS) entry which is preliminary data.</text>
</comment>
<evidence type="ECO:0000256" key="4">
    <source>
        <dbReference type="ARBA" id="ARBA00023239"/>
    </source>
</evidence>
<sequence length="151" mass="16045">MSETDGNAASGRVSGVRRGSCACGAVRFEVAGPLRPIIACHCGQCRKMSGHFTAATEVPEARLRLLHEEGLRWYASSAKARRAFCGTCGSTLFFKLNERDHVAVFAGALDDVEGLSLAGQIHAADAAGYYRVPDDLPQLERAAIDALPPQG</sequence>
<evidence type="ECO:0000259" key="5">
    <source>
        <dbReference type="PROSITE" id="PS51891"/>
    </source>
</evidence>
<organism evidence="6 7">
    <name type="scientific">Marinibaculum pumilum</name>
    <dbReference type="NCBI Taxonomy" id="1766165"/>
    <lineage>
        <taxon>Bacteria</taxon>
        <taxon>Pseudomonadati</taxon>
        <taxon>Pseudomonadota</taxon>
        <taxon>Alphaproteobacteria</taxon>
        <taxon>Rhodospirillales</taxon>
        <taxon>Rhodospirillaceae</taxon>
        <taxon>Marinibaculum</taxon>
    </lineage>
</organism>
<keyword evidence="3" id="KW-0862">Zinc</keyword>
<reference evidence="7" key="1">
    <citation type="journal article" date="2019" name="Int. J. Syst. Evol. Microbiol.">
        <title>The Global Catalogue of Microorganisms (GCM) 10K type strain sequencing project: providing services to taxonomists for standard genome sequencing and annotation.</title>
        <authorList>
            <consortium name="The Broad Institute Genomics Platform"/>
            <consortium name="The Broad Institute Genome Sequencing Center for Infectious Disease"/>
            <person name="Wu L."/>
            <person name="Ma J."/>
        </authorList>
    </citation>
    <scope>NUCLEOTIDE SEQUENCE [LARGE SCALE GENOMIC DNA]</scope>
    <source>
        <strain evidence="7">KCTC 42964</strain>
    </source>
</reference>
<feature type="domain" description="CENP-V/GFA" evidence="5">
    <location>
        <begin position="17"/>
        <end position="130"/>
    </location>
</feature>
<keyword evidence="2" id="KW-0479">Metal-binding</keyword>
<keyword evidence="7" id="KW-1185">Reference proteome</keyword>
<evidence type="ECO:0000313" key="6">
    <source>
        <dbReference type="EMBL" id="MFC3228486.1"/>
    </source>
</evidence>
<dbReference type="Proteomes" id="UP001595528">
    <property type="component" value="Unassembled WGS sequence"/>
</dbReference>
<protein>
    <submittedName>
        <fullName evidence="6">GFA family protein</fullName>
    </submittedName>
</protein>
<evidence type="ECO:0000256" key="2">
    <source>
        <dbReference type="ARBA" id="ARBA00022723"/>
    </source>
</evidence>
<dbReference type="InterPro" id="IPR011057">
    <property type="entry name" value="Mss4-like_sf"/>
</dbReference>
<accession>A0ABV7L2A2</accession>
<dbReference type="PANTHER" id="PTHR33337:SF40">
    <property type="entry name" value="CENP-V_GFA DOMAIN-CONTAINING PROTEIN-RELATED"/>
    <property type="match status" value="1"/>
</dbReference>
<dbReference type="PANTHER" id="PTHR33337">
    <property type="entry name" value="GFA DOMAIN-CONTAINING PROTEIN"/>
    <property type="match status" value="1"/>
</dbReference>
<proteinExistence type="inferred from homology"/>
<dbReference type="Pfam" id="PF04828">
    <property type="entry name" value="GFA"/>
    <property type="match status" value="1"/>
</dbReference>
<gene>
    <name evidence="6" type="ORF">ACFOGJ_14675</name>
</gene>
<dbReference type="SUPFAM" id="SSF51316">
    <property type="entry name" value="Mss4-like"/>
    <property type="match status" value="1"/>
</dbReference>
<name>A0ABV7L2A2_9PROT</name>